<accession>A0A444Z9H6</accession>
<organism evidence="1 2">
    <name type="scientific">Arachis hypogaea</name>
    <name type="common">Peanut</name>
    <dbReference type="NCBI Taxonomy" id="3818"/>
    <lineage>
        <taxon>Eukaryota</taxon>
        <taxon>Viridiplantae</taxon>
        <taxon>Streptophyta</taxon>
        <taxon>Embryophyta</taxon>
        <taxon>Tracheophyta</taxon>
        <taxon>Spermatophyta</taxon>
        <taxon>Magnoliopsida</taxon>
        <taxon>eudicotyledons</taxon>
        <taxon>Gunneridae</taxon>
        <taxon>Pentapetalae</taxon>
        <taxon>rosids</taxon>
        <taxon>fabids</taxon>
        <taxon>Fabales</taxon>
        <taxon>Fabaceae</taxon>
        <taxon>Papilionoideae</taxon>
        <taxon>50 kb inversion clade</taxon>
        <taxon>dalbergioids sensu lato</taxon>
        <taxon>Dalbergieae</taxon>
        <taxon>Pterocarpus clade</taxon>
        <taxon>Arachis</taxon>
    </lineage>
</organism>
<keyword evidence="2" id="KW-1185">Reference proteome</keyword>
<evidence type="ECO:0000313" key="1">
    <source>
        <dbReference type="EMBL" id="RYR10827.1"/>
    </source>
</evidence>
<dbReference type="EMBL" id="SDMP01000015">
    <property type="protein sequence ID" value="RYR10827.1"/>
    <property type="molecule type" value="Genomic_DNA"/>
</dbReference>
<proteinExistence type="predicted"/>
<dbReference type="AlphaFoldDB" id="A0A444Z9H6"/>
<name>A0A444Z9H6_ARAHY</name>
<evidence type="ECO:0000313" key="2">
    <source>
        <dbReference type="Proteomes" id="UP000289738"/>
    </source>
</evidence>
<dbReference type="Proteomes" id="UP000289738">
    <property type="component" value="Chromosome B05"/>
</dbReference>
<comment type="caution">
    <text evidence="1">The sequence shown here is derived from an EMBL/GenBank/DDBJ whole genome shotgun (WGS) entry which is preliminary data.</text>
</comment>
<reference evidence="1 2" key="1">
    <citation type="submission" date="2019-01" db="EMBL/GenBank/DDBJ databases">
        <title>Sequencing of cultivated peanut Arachis hypogaea provides insights into genome evolution and oil improvement.</title>
        <authorList>
            <person name="Chen X."/>
        </authorList>
    </citation>
    <scope>NUCLEOTIDE SEQUENCE [LARGE SCALE GENOMIC DNA]</scope>
    <source>
        <strain evidence="2">cv. Fuhuasheng</strain>
        <tissue evidence="1">Leaves</tissue>
    </source>
</reference>
<protein>
    <submittedName>
        <fullName evidence="1">Uncharacterized protein</fullName>
    </submittedName>
</protein>
<sequence length="263" mass="29248">MRNDDNGVTFECKNPILLRTQRVSTLSELKSLILNNLGGTKAREIGRVGYKLLAPMGNGVFRFLLFQLLGDKHVRLMFDIHGRIMAEQVMELYTEVGDIGGGGSVHSTYVQDDRPLAPPPIHLAIPVDEAEEGNEESNEEYVADSADSDSFEGGDEEEFTVARHVLPPPHPILTLSAVLSHYHSLDLDAMHERTLEARRVGGVYSCLAPTMSQNHRQLNSSLIYRVILPLIQSNSSVNIPVLQGVVQASYHFKSSYRKVWIAK</sequence>
<gene>
    <name evidence="1" type="ORF">Ahy_B05g079304</name>
</gene>